<evidence type="ECO:0000313" key="1">
    <source>
        <dbReference type="EMBL" id="KAL0401899.1"/>
    </source>
</evidence>
<protein>
    <submittedName>
        <fullName evidence="1">Uncharacterized protein</fullName>
    </submittedName>
</protein>
<sequence>MKSVRTLDNILRKGFRDCLEIERGVKEVCGTSETWERCQRRAQYVRDVCFQSTRDVSECLRGVSNVPGLVNQTCIYRGSVLGCWGSIPLLGFLRKLGRMVGIRDRSSLSVPRSA</sequence>
<dbReference type="AlphaFoldDB" id="A0AAW2TBS8"/>
<reference evidence="1" key="1">
    <citation type="submission" date="2020-06" db="EMBL/GenBank/DDBJ databases">
        <authorList>
            <person name="Li T."/>
            <person name="Hu X."/>
            <person name="Zhang T."/>
            <person name="Song X."/>
            <person name="Zhang H."/>
            <person name="Dai N."/>
            <person name="Sheng W."/>
            <person name="Hou X."/>
            <person name="Wei L."/>
        </authorList>
    </citation>
    <scope>NUCLEOTIDE SEQUENCE</scope>
    <source>
        <strain evidence="1">KEN1</strain>
        <tissue evidence="1">Leaf</tissue>
    </source>
</reference>
<reference evidence="1" key="2">
    <citation type="journal article" date="2024" name="Plant">
        <title>Genomic evolution and insights into agronomic trait innovations of Sesamum species.</title>
        <authorList>
            <person name="Miao H."/>
            <person name="Wang L."/>
            <person name="Qu L."/>
            <person name="Liu H."/>
            <person name="Sun Y."/>
            <person name="Le M."/>
            <person name="Wang Q."/>
            <person name="Wei S."/>
            <person name="Zheng Y."/>
            <person name="Lin W."/>
            <person name="Duan Y."/>
            <person name="Cao H."/>
            <person name="Xiong S."/>
            <person name="Wang X."/>
            <person name="Wei L."/>
            <person name="Li C."/>
            <person name="Ma Q."/>
            <person name="Ju M."/>
            <person name="Zhao R."/>
            <person name="Li G."/>
            <person name="Mu C."/>
            <person name="Tian Q."/>
            <person name="Mei H."/>
            <person name="Zhang T."/>
            <person name="Gao T."/>
            <person name="Zhang H."/>
        </authorList>
    </citation>
    <scope>NUCLEOTIDE SEQUENCE</scope>
    <source>
        <strain evidence="1">KEN1</strain>
    </source>
</reference>
<organism evidence="1">
    <name type="scientific">Sesamum latifolium</name>
    <dbReference type="NCBI Taxonomy" id="2727402"/>
    <lineage>
        <taxon>Eukaryota</taxon>
        <taxon>Viridiplantae</taxon>
        <taxon>Streptophyta</taxon>
        <taxon>Embryophyta</taxon>
        <taxon>Tracheophyta</taxon>
        <taxon>Spermatophyta</taxon>
        <taxon>Magnoliopsida</taxon>
        <taxon>eudicotyledons</taxon>
        <taxon>Gunneridae</taxon>
        <taxon>Pentapetalae</taxon>
        <taxon>asterids</taxon>
        <taxon>lamiids</taxon>
        <taxon>Lamiales</taxon>
        <taxon>Pedaliaceae</taxon>
        <taxon>Sesamum</taxon>
    </lineage>
</organism>
<proteinExistence type="predicted"/>
<name>A0AAW2TBS8_9LAMI</name>
<comment type="caution">
    <text evidence="1">The sequence shown here is derived from an EMBL/GenBank/DDBJ whole genome shotgun (WGS) entry which is preliminary data.</text>
</comment>
<gene>
    <name evidence="1" type="ORF">Slati_4219800</name>
</gene>
<dbReference type="EMBL" id="JACGWN010000015">
    <property type="protein sequence ID" value="KAL0401899.1"/>
    <property type="molecule type" value="Genomic_DNA"/>
</dbReference>
<accession>A0AAW2TBS8</accession>